<evidence type="ECO:0000256" key="1">
    <source>
        <dbReference type="ARBA" id="ARBA00001946"/>
    </source>
</evidence>
<dbReference type="PANTHER" id="PTHR12181:SF59">
    <property type="entry name" value="PHOSPHATIDATE PHOSPHATASE PAH1"/>
    <property type="match status" value="1"/>
</dbReference>
<dbReference type="KEGG" id="mtr:11430649"/>
<feature type="domain" description="LNS2/PITP" evidence="6">
    <location>
        <begin position="667"/>
        <end position="823"/>
    </location>
</feature>
<evidence type="ECO:0000256" key="4">
    <source>
        <dbReference type="ARBA" id="ARBA00022801"/>
    </source>
</evidence>
<dbReference type="PaxDb" id="3880-AES81767"/>
<evidence type="ECO:0000313" key="10">
    <source>
        <dbReference type="Proteomes" id="UP000002051"/>
    </source>
</evidence>
<dbReference type="InterPro" id="IPR026058">
    <property type="entry name" value="LIPIN"/>
</dbReference>
<dbReference type="eggNOG" id="KOG2116">
    <property type="taxonomic scope" value="Eukaryota"/>
</dbReference>
<feature type="region of interest" description="Disordered" evidence="5">
    <location>
        <begin position="404"/>
        <end position="424"/>
    </location>
</feature>
<dbReference type="PANTHER" id="PTHR12181">
    <property type="entry name" value="LIPIN"/>
    <property type="match status" value="1"/>
</dbReference>
<evidence type="ECO:0000256" key="2">
    <source>
        <dbReference type="ARBA" id="ARBA00005476"/>
    </source>
</evidence>
<keyword evidence="4 8" id="KW-0378">Hydrolase</keyword>
<comment type="cofactor">
    <cofactor evidence="1">
        <name>Mg(2+)</name>
        <dbReference type="ChEBI" id="CHEBI:18420"/>
    </cofactor>
</comment>
<proteinExistence type="inferred from homology"/>
<dbReference type="InterPro" id="IPR031703">
    <property type="entry name" value="Lipin_mid"/>
</dbReference>
<feature type="compositionally biased region" description="Polar residues" evidence="5">
    <location>
        <begin position="552"/>
        <end position="562"/>
    </location>
</feature>
<dbReference type="STRING" id="3880.G7L0Q2"/>
<feature type="compositionally biased region" description="Low complexity" evidence="5">
    <location>
        <begin position="344"/>
        <end position="355"/>
    </location>
</feature>
<dbReference type="Proteomes" id="UP000002051">
    <property type="component" value="Unassembled WGS sequence"/>
</dbReference>
<dbReference type="GO" id="GO:0008195">
    <property type="term" value="F:phosphatidate phosphatase activity"/>
    <property type="evidence" value="ECO:0000318"/>
    <property type="project" value="GO_Central"/>
</dbReference>
<evidence type="ECO:0000259" key="6">
    <source>
        <dbReference type="SMART" id="SM00775"/>
    </source>
</evidence>
<dbReference type="Proteomes" id="UP000265566">
    <property type="component" value="Chromosome 7"/>
</dbReference>
<dbReference type="EMBL" id="CM001223">
    <property type="protein sequence ID" value="AES81767.1"/>
    <property type="molecule type" value="Genomic_DNA"/>
</dbReference>
<feature type="region of interest" description="Disordered" evidence="5">
    <location>
        <begin position="287"/>
        <end position="308"/>
    </location>
</feature>
<sequence>MNVVGKFGTLITKGVYSVATPFHPFGGAVDVIVVQQQDGTFRSTPWYVRFGKFQGVLKRAEKIVKINVNGVEANFHMYLDNSGEAYFVKEVDEDDKSVDSNVAIEGLTNSEFTSEDGSVEIDITGHRLDHSISDSGVIQLTGEDHSSVLPELQKVESDVGRRYYDFEDDQPTIEDSADLSEYGENVVDLQGSNPEVILVSVDGHILTAPISELEPTEENLQSQIPQFHLGPGEGTDFYEGNEEFSSGENARVADYVSRPDASTADVPSSIYSSDIGNSASGVQLESCQQEEGPLRHTEETGTEEAASCMNTESVFKSCLDLNELALQDDNDNLQDERSSLVDQNSAEESNENCSNVDENAKESMKRSRNIGELSSIRGATSSDDSNSPNLKIELQGVDKDASVEVDTGSGIRSGTNDVEWNDSNSQETTVLEIISEEDNITAPQTATSNEGDQSHFGLKFDISLCGHELKAGMGFIAAAEVFEAHRISAEEFRVSAPSITKNKNLVVKFRESYLPWEKAAPLVLGVAAFDLDLPVAPEDTIPVGQDDRLKSSVDNPGPSSSGRRWRLWPLAFRKVKTAEHNSGDESSEDIFLDSESDLFGSEPSPTSGRLESPRKQFVRTNVPSNEMIASLNLKDGQNMVTFSFSTRVLGTQQVDAHIYLWKWNARIVISDVDGTITKSDVLGQFMPLVGKDWNQTGVARLFSAIKENGYQLLFLSARAIVQAYITRNFLVNLKQDGKTLPKGPVVISPDGLFPSLYREVIKRAPHEFKIACLEDIKRLFPSDYNPFYAGFGNRDTDELSYSKIGIPKGKIFIINPKGEVAISHRIDAKSYTSLHTLVNDMFPPTSLLEQEDFNSWNYWRVPIPDID</sequence>
<reference evidence="11" key="4">
    <citation type="journal article" date="2018" name="Nat. Plants">
        <title>Whole-genome landscape of Medicago truncatula symbiotic genes.</title>
        <authorList>
            <person name="Pecrix Y."/>
            <person name="Staton S.E."/>
            <person name="Sallet E."/>
            <person name="Lelandais-Briere C."/>
            <person name="Moreau S."/>
            <person name="Carrere S."/>
            <person name="Blein T."/>
            <person name="Jardinaud M.F."/>
            <person name="Latrasse D."/>
            <person name="Zouine M."/>
            <person name="Zahm M."/>
            <person name="Kreplak J."/>
            <person name="Mayjonade B."/>
            <person name="Satge C."/>
            <person name="Perez M."/>
            <person name="Cauet S."/>
            <person name="Marande W."/>
            <person name="Chantry-Darmon C."/>
            <person name="Lopez-Roques C."/>
            <person name="Bouchez O."/>
            <person name="Berard A."/>
            <person name="Debelle F."/>
            <person name="Munos S."/>
            <person name="Bendahmane A."/>
            <person name="Berges H."/>
            <person name="Niebel A."/>
            <person name="Buitink J."/>
            <person name="Frugier F."/>
            <person name="Benhamed M."/>
            <person name="Crespi M."/>
            <person name="Gouzy J."/>
            <person name="Gamas P."/>
        </authorList>
    </citation>
    <scope>NUCLEOTIDE SEQUENCE [LARGE SCALE GENOMIC DNA]</scope>
    <source>
        <strain evidence="11">cv. Jemalong A17</strain>
    </source>
</reference>
<dbReference type="EnsemblPlants" id="AES81767">
    <property type="protein sequence ID" value="AES81767"/>
    <property type="gene ID" value="MTR_7g100370"/>
</dbReference>
<evidence type="ECO:0000313" key="7">
    <source>
        <dbReference type="EMBL" id="AES81767.1"/>
    </source>
</evidence>
<name>G7L0Q2_MEDTR</name>
<gene>
    <name evidence="9" type="primary">11430649</name>
    <name evidence="7" type="ordered locus">MTR_7g100370</name>
    <name evidence="8" type="ORF">MtrunA17_Chr7g0263401</name>
</gene>
<reference evidence="8" key="5">
    <citation type="journal article" date="2018" name="Nat. Plants">
        <title>Whole-genome landscape of Medicago truncatula symbiotic genes.</title>
        <authorList>
            <person name="Pecrix Y."/>
            <person name="Gamas P."/>
            <person name="Carrere S."/>
        </authorList>
    </citation>
    <scope>NUCLEOTIDE SEQUENCE</scope>
    <source>
        <tissue evidence="8">Leaves</tissue>
    </source>
</reference>
<keyword evidence="10" id="KW-1185">Reference proteome</keyword>
<reference evidence="9" key="3">
    <citation type="submission" date="2015-04" db="UniProtKB">
        <authorList>
            <consortium name="EnsemblPlants"/>
        </authorList>
    </citation>
    <scope>IDENTIFICATION</scope>
    <source>
        <strain evidence="9">cv. Jemalong A17</strain>
    </source>
</reference>
<dbReference type="OrthoDB" id="4567at2759"/>
<evidence type="ECO:0000256" key="3">
    <source>
        <dbReference type="ARBA" id="ARBA00012638"/>
    </source>
</evidence>
<feature type="region of interest" description="Disordered" evidence="5">
    <location>
        <begin position="329"/>
        <end position="390"/>
    </location>
</feature>
<evidence type="ECO:0000313" key="11">
    <source>
        <dbReference type="Proteomes" id="UP000265566"/>
    </source>
</evidence>
<dbReference type="InterPro" id="IPR031315">
    <property type="entry name" value="LNS2/PITP"/>
</dbReference>
<dbReference type="Gramene" id="rna43116">
    <property type="protein sequence ID" value="RHN48403.1"/>
    <property type="gene ID" value="gene43116"/>
</dbReference>
<dbReference type="SMART" id="SM00775">
    <property type="entry name" value="LNS2"/>
    <property type="match status" value="1"/>
</dbReference>
<reference evidence="7 10" key="1">
    <citation type="journal article" date="2011" name="Nature">
        <title>The Medicago genome provides insight into the evolution of rhizobial symbioses.</title>
        <authorList>
            <person name="Young N.D."/>
            <person name="Debelle F."/>
            <person name="Oldroyd G.E."/>
            <person name="Geurts R."/>
            <person name="Cannon S.B."/>
            <person name="Udvardi M.K."/>
            <person name="Benedito V.A."/>
            <person name="Mayer K.F."/>
            <person name="Gouzy J."/>
            <person name="Schoof H."/>
            <person name="Van de Peer Y."/>
            <person name="Proost S."/>
            <person name="Cook D.R."/>
            <person name="Meyers B.C."/>
            <person name="Spannagl M."/>
            <person name="Cheung F."/>
            <person name="De Mita S."/>
            <person name="Krishnakumar V."/>
            <person name="Gundlach H."/>
            <person name="Zhou S."/>
            <person name="Mudge J."/>
            <person name="Bharti A.K."/>
            <person name="Murray J.D."/>
            <person name="Naoumkina M.A."/>
            <person name="Rosen B."/>
            <person name="Silverstein K.A."/>
            <person name="Tang H."/>
            <person name="Rombauts S."/>
            <person name="Zhao P.X."/>
            <person name="Zhou P."/>
            <person name="Barbe V."/>
            <person name="Bardou P."/>
            <person name="Bechner M."/>
            <person name="Bellec A."/>
            <person name="Berger A."/>
            <person name="Berges H."/>
            <person name="Bidwell S."/>
            <person name="Bisseling T."/>
            <person name="Choisne N."/>
            <person name="Couloux A."/>
            <person name="Denny R."/>
            <person name="Deshpande S."/>
            <person name="Dai X."/>
            <person name="Doyle J.J."/>
            <person name="Dudez A.M."/>
            <person name="Farmer A.D."/>
            <person name="Fouteau S."/>
            <person name="Franken C."/>
            <person name="Gibelin C."/>
            <person name="Gish J."/>
            <person name="Goldstein S."/>
            <person name="Gonzalez A.J."/>
            <person name="Green P.J."/>
            <person name="Hallab A."/>
            <person name="Hartog M."/>
            <person name="Hua A."/>
            <person name="Humphray S.J."/>
            <person name="Jeong D.H."/>
            <person name="Jing Y."/>
            <person name="Jocker A."/>
            <person name="Kenton S.M."/>
            <person name="Kim D.J."/>
            <person name="Klee K."/>
            <person name="Lai H."/>
            <person name="Lang C."/>
            <person name="Lin S."/>
            <person name="Macmil S.L."/>
            <person name="Magdelenat G."/>
            <person name="Matthews L."/>
            <person name="McCorrison J."/>
            <person name="Monaghan E.L."/>
            <person name="Mun J.H."/>
            <person name="Najar F.Z."/>
            <person name="Nicholson C."/>
            <person name="Noirot C."/>
            <person name="O'Bleness M."/>
            <person name="Paule C.R."/>
            <person name="Poulain J."/>
            <person name="Prion F."/>
            <person name="Qin B."/>
            <person name="Qu C."/>
            <person name="Retzel E.F."/>
            <person name="Riddle C."/>
            <person name="Sallet E."/>
            <person name="Samain S."/>
            <person name="Samson N."/>
            <person name="Sanders I."/>
            <person name="Saurat O."/>
            <person name="Scarpelli C."/>
            <person name="Schiex T."/>
            <person name="Segurens B."/>
            <person name="Severin A.J."/>
            <person name="Sherrier D.J."/>
            <person name="Shi R."/>
            <person name="Sims S."/>
            <person name="Singer S.R."/>
            <person name="Sinharoy S."/>
            <person name="Sterck L."/>
            <person name="Viollet A."/>
            <person name="Wang B.B."/>
            <person name="Wang K."/>
            <person name="Wang M."/>
            <person name="Wang X."/>
            <person name="Warfsmann J."/>
            <person name="Weissenbach J."/>
            <person name="White D.D."/>
            <person name="White J.D."/>
            <person name="Wiley G.B."/>
            <person name="Wincker P."/>
            <person name="Xing Y."/>
            <person name="Yang L."/>
            <person name="Yao Z."/>
            <person name="Ying F."/>
            <person name="Zhai J."/>
            <person name="Zhou L."/>
            <person name="Zuber A."/>
            <person name="Denarie J."/>
            <person name="Dixon R.A."/>
            <person name="May G.D."/>
            <person name="Schwartz D.C."/>
            <person name="Rogers J."/>
            <person name="Quetier F."/>
            <person name="Town C.D."/>
            <person name="Roe B.A."/>
        </authorList>
    </citation>
    <scope>NUCLEOTIDE SEQUENCE [LARGE SCALE GENOMIC DNA]</scope>
    <source>
        <strain evidence="7">A17</strain>
        <strain evidence="9 10">cv. Jemalong A17</strain>
    </source>
</reference>
<dbReference type="EC" id="3.1.3.4" evidence="3"/>
<reference evidence="7 10" key="2">
    <citation type="journal article" date="2014" name="BMC Genomics">
        <title>An improved genome release (version Mt4.0) for the model legume Medicago truncatula.</title>
        <authorList>
            <person name="Tang H."/>
            <person name="Krishnakumar V."/>
            <person name="Bidwell S."/>
            <person name="Rosen B."/>
            <person name="Chan A."/>
            <person name="Zhou S."/>
            <person name="Gentzbittel L."/>
            <person name="Childs K.L."/>
            <person name="Yandell M."/>
            <person name="Gundlach H."/>
            <person name="Mayer K.F."/>
            <person name="Schwartz D.C."/>
            <person name="Town C.D."/>
        </authorList>
    </citation>
    <scope>GENOME REANNOTATION</scope>
    <source>
        <strain evidence="9 10">cv. Jemalong A17</strain>
    </source>
</reference>
<feature type="compositionally biased region" description="Polar residues" evidence="5">
    <location>
        <begin position="377"/>
        <end position="389"/>
    </location>
</feature>
<dbReference type="GO" id="GO:0006629">
    <property type="term" value="P:lipid metabolic process"/>
    <property type="evidence" value="ECO:0000318"/>
    <property type="project" value="GO_Central"/>
</dbReference>
<evidence type="ECO:0000313" key="8">
    <source>
        <dbReference type="EMBL" id="RHN48403.1"/>
    </source>
</evidence>
<dbReference type="HOGENOM" id="CLU_002546_0_1_1"/>
<dbReference type="OMA" id="NCCTEET"/>
<evidence type="ECO:0000313" key="9">
    <source>
        <dbReference type="EnsemblPlants" id="AES81767"/>
    </source>
</evidence>
<dbReference type="AlphaFoldDB" id="G7L0Q2"/>
<dbReference type="Pfam" id="PF04571">
    <property type="entry name" value="Lipin_N"/>
    <property type="match status" value="1"/>
</dbReference>
<dbReference type="EMBL" id="PSQE01000007">
    <property type="protein sequence ID" value="RHN48403.1"/>
    <property type="molecule type" value="Genomic_DNA"/>
</dbReference>
<dbReference type="InterPro" id="IPR007651">
    <property type="entry name" value="Lipin_N"/>
</dbReference>
<dbReference type="Pfam" id="PF08235">
    <property type="entry name" value="LNS2"/>
    <property type="match status" value="1"/>
</dbReference>
<dbReference type="Pfam" id="PF16876">
    <property type="entry name" value="Lipin_mid"/>
    <property type="match status" value="1"/>
</dbReference>
<dbReference type="SUPFAM" id="SSF56784">
    <property type="entry name" value="HAD-like"/>
    <property type="match status" value="1"/>
</dbReference>
<accession>G7L0Q2</accession>
<feature type="region of interest" description="Disordered" evidence="5">
    <location>
        <begin position="541"/>
        <end position="562"/>
    </location>
</feature>
<dbReference type="InterPro" id="IPR013209">
    <property type="entry name" value="LNS2"/>
</dbReference>
<organism evidence="7 10">
    <name type="scientific">Medicago truncatula</name>
    <name type="common">Barrel medic</name>
    <name type="synonym">Medicago tribuloides</name>
    <dbReference type="NCBI Taxonomy" id="3880"/>
    <lineage>
        <taxon>Eukaryota</taxon>
        <taxon>Viridiplantae</taxon>
        <taxon>Streptophyta</taxon>
        <taxon>Embryophyta</taxon>
        <taxon>Tracheophyta</taxon>
        <taxon>Spermatophyta</taxon>
        <taxon>Magnoliopsida</taxon>
        <taxon>eudicotyledons</taxon>
        <taxon>Gunneridae</taxon>
        <taxon>Pentapetalae</taxon>
        <taxon>rosids</taxon>
        <taxon>fabids</taxon>
        <taxon>Fabales</taxon>
        <taxon>Fabaceae</taxon>
        <taxon>Papilionoideae</taxon>
        <taxon>50 kb inversion clade</taxon>
        <taxon>NPAAA clade</taxon>
        <taxon>Hologalegina</taxon>
        <taxon>IRL clade</taxon>
        <taxon>Trifolieae</taxon>
        <taxon>Medicago</taxon>
    </lineage>
</organism>
<feature type="compositionally biased region" description="Polar residues" evidence="5">
    <location>
        <begin position="410"/>
        <end position="424"/>
    </location>
</feature>
<dbReference type="InterPro" id="IPR036412">
    <property type="entry name" value="HAD-like_sf"/>
</dbReference>
<protein>
    <recommendedName>
        <fullName evidence="3">phosphatidate phosphatase</fullName>
        <ecNumber evidence="3">3.1.3.4</ecNumber>
    </recommendedName>
</protein>
<comment type="similarity">
    <text evidence="2">Belongs to the lipin family.</text>
</comment>
<evidence type="ECO:0000256" key="5">
    <source>
        <dbReference type="SAM" id="MobiDB-lite"/>
    </source>
</evidence>